<protein>
    <submittedName>
        <fullName evidence="3">VCBS repeat-containing protein</fullName>
    </submittedName>
</protein>
<dbReference type="EMBL" id="JAETXX010000014">
    <property type="protein sequence ID" value="MCF8716240.1"/>
    <property type="molecule type" value="Genomic_DNA"/>
</dbReference>
<comment type="caution">
    <text evidence="3">The sequence shown here is derived from an EMBL/GenBank/DDBJ whole genome shotgun (WGS) entry which is preliminary data.</text>
</comment>
<dbReference type="PANTHER" id="PTHR16026:SF0">
    <property type="entry name" value="CARTILAGE ACIDIC PROTEIN 1"/>
    <property type="match status" value="1"/>
</dbReference>
<gene>
    <name evidence="3" type="ORF">JM658_15525</name>
</gene>
<dbReference type="InterPro" id="IPR013517">
    <property type="entry name" value="FG-GAP"/>
</dbReference>
<keyword evidence="1" id="KW-0732">Signal</keyword>
<name>A0ABS9J764_9FLAO</name>
<organism evidence="3 4">
    <name type="scientific">Joostella atrarenae</name>
    <dbReference type="NCBI Taxonomy" id="679257"/>
    <lineage>
        <taxon>Bacteria</taxon>
        <taxon>Pseudomonadati</taxon>
        <taxon>Bacteroidota</taxon>
        <taxon>Flavobacteriia</taxon>
        <taxon>Flavobacteriales</taxon>
        <taxon>Flavobacteriaceae</taxon>
        <taxon>Joostella</taxon>
    </lineage>
</organism>
<dbReference type="Gene3D" id="2.130.10.130">
    <property type="entry name" value="Integrin alpha, N-terminal"/>
    <property type="match status" value="3"/>
</dbReference>
<evidence type="ECO:0000256" key="1">
    <source>
        <dbReference type="ARBA" id="ARBA00022729"/>
    </source>
</evidence>
<dbReference type="SUPFAM" id="SSF69318">
    <property type="entry name" value="Integrin alpha N-terminal domain"/>
    <property type="match status" value="3"/>
</dbReference>
<keyword evidence="4" id="KW-1185">Reference proteome</keyword>
<dbReference type="Proteomes" id="UP000829517">
    <property type="component" value="Unassembled WGS sequence"/>
</dbReference>
<dbReference type="Pfam" id="PF07593">
    <property type="entry name" value="UnbV_ASPIC"/>
    <property type="match status" value="1"/>
</dbReference>
<evidence type="ECO:0000313" key="3">
    <source>
        <dbReference type="EMBL" id="MCF8716240.1"/>
    </source>
</evidence>
<evidence type="ECO:0000259" key="2">
    <source>
        <dbReference type="Pfam" id="PF07593"/>
    </source>
</evidence>
<feature type="domain" description="ASPIC/UnbV" evidence="2">
    <location>
        <begin position="530"/>
        <end position="597"/>
    </location>
</feature>
<dbReference type="PANTHER" id="PTHR16026">
    <property type="entry name" value="CARTILAGE ACIDIC PROTEIN 1"/>
    <property type="match status" value="1"/>
</dbReference>
<dbReference type="InterPro" id="IPR028994">
    <property type="entry name" value="Integrin_alpha_N"/>
</dbReference>
<dbReference type="Pfam" id="PF13517">
    <property type="entry name" value="FG-GAP_3"/>
    <property type="match status" value="5"/>
</dbReference>
<proteinExistence type="predicted"/>
<dbReference type="InterPro" id="IPR011519">
    <property type="entry name" value="UnbV_ASPIC"/>
</dbReference>
<evidence type="ECO:0000313" key="4">
    <source>
        <dbReference type="Proteomes" id="UP000829517"/>
    </source>
</evidence>
<dbReference type="Pfam" id="PF01839">
    <property type="entry name" value="FG-GAP"/>
    <property type="match status" value="1"/>
</dbReference>
<accession>A0ABS9J764</accession>
<reference evidence="3 4" key="1">
    <citation type="submission" date="2021-01" db="EMBL/GenBank/DDBJ databases">
        <title>Genome sequencing of Joostella atrarenae M1-2 (= KCTC 23194).</title>
        <authorList>
            <person name="Zakaria M.R."/>
            <person name="Lam M.Q."/>
            <person name="Chong C.S."/>
        </authorList>
    </citation>
    <scope>NUCLEOTIDE SEQUENCE [LARGE SCALE GENOMIC DNA]</scope>
    <source>
        <strain evidence="3 4">M1-2</strain>
    </source>
</reference>
<dbReference type="RefSeq" id="WP_236960435.1">
    <property type="nucleotide sequence ID" value="NZ_JAETXX010000014.1"/>
</dbReference>
<sequence>MILNFRYSFLFISICLLLNSCQQDNAKQFTLVEAEKSGIAFKNSITETDSLNYFSFPYMYNGAGVGVGDFNNDGLEDIFFAGNETSSKLYINEGDFKFKDITEKAGLETNVWCNGVSIIDINQDGLQDIYISVGGFSDNQKRKNKLYINNGDLTFSEQSAVYGIDDNGYSTQSTFFDYDNDGDLDLYILTHANEPTTKIDKLYTLTDGTGPSTDRLYENVGFIDGHIRYKNVSNIAGITIEGYGLGIAVLDINKDGYQDLYIANDYVADDILYVNNKNGTFTNHAKNYFKQTSRNSMGIDAADINNDQLVDIVTLDMLPQSNLRKKTMTANMNHEHYRELIKKGYSPQFIRNALQLNRGQGANDHPVFSEVGRLAGIFETDWSWSPLLADYDNNGKKDLYISNGFMRDITDHDFQEYSSQTTIFVKGSGKISKTDILQKLQSLESIELPNFLYSNEGDLHFKDRTKEWGLSHASLSNGAAYADFNNDGNLDLVVNNLNSPAFLYRNNGNLNKENHYIQIKLEGESGNLNGIGASITTYLPNNVVLSNDVFPVRGFMSSSSIKTHIGLGRENIVDSIVIKWPNNTQQTYKELAVDSTYVFKQESISIGKSKEDRSYLFTELSDSLHLKYIPVENDNNDFRQEPLLMHLNDNNGPSVAVGDVNGDGLDDLFMGGPRYQNGSFFIQKGDGTFISRPLLGSDKFEDMGALFLDVDNDGDQDLYVVSGGSSVKFYNRGHYQDRLYLNDGTGNFLLDTDALPEIKSSGSCVIAGDYDNDGDLDLFIGGMIEPGSFPTSPKSYLLQNNGGKFTDVTNTIPNLQKAGMVRGALFSDYDNDNDVDLLLVGEWMPIMLFENNGGEFVLNNEGELFAHKGWYNSIAGGDMDNDGDIDYIVGNIGENTVYKATNDKPIRMYVKDFDTNNSLDPIITRDIQNKEVPVAPRGLLGSQLRMLYKAFPSYNDYANANMNQFLKVLDTTGMKVLEINTNASSYIENLGNGKFKFKDLPLEAQFSPIFGIQIQDLDQDGNLDILGVGNYYQTEVISGRYDAGKGIVLRGNGKGDFNNISLDESNFLVDNDAKSIARLQWKDQLLWIVGGNASKTLAYKQTNTANKAKLVKFEEKDNFAIIYLNSNKITKVENYKGEGYLSQASATLYWNPDVMKKIEFFDKDGELLRTYDHSFK</sequence>
<dbReference type="InterPro" id="IPR027039">
    <property type="entry name" value="Crtac1"/>
</dbReference>